<organism evidence="7 8">
    <name type="scientific">Methylobacillus methanolivorans</name>
    <dbReference type="NCBI Taxonomy" id="1848927"/>
    <lineage>
        <taxon>Bacteria</taxon>
        <taxon>Pseudomonadati</taxon>
        <taxon>Pseudomonadota</taxon>
        <taxon>Betaproteobacteria</taxon>
        <taxon>Nitrosomonadales</taxon>
        <taxon>Methylophilaceae</taxon>
        <taxon>Methylobacillus</taxon>
    </lineage>
</organism>
<evidence type="ECO:0000256" key="4">
    <source>
        <dbReference type="ARBA" id="ARBA00022989"/>
    </source>
</evidence>
<feature type="transmembrane region" description="Helical" evidence="6">
    <location>
        <begin position="80"/>
        <end position="106"/>
    </location>
</feature>
<dbReference type="Proteomes" id="UP001617669">
    <property type="component" value="Unassembled WGS sequence"/>
</dbReference>
<dbReference type="SUPFAM" id="SSF118215">
    <property type="entry name" value="Proton glutamate symport protein"/>
    <property type="match status" value="1"/>
</dbReference>
<evidence type="ECO:0000313" key="8">
    <source>
        <dbReference type="Proteomes" id="UP001617669"/>
    </source>
</evidence>
<evidence type="ECO:0000256" key="6">
    <source>
        <dbReference type="SAM" id="Phobius"/>
    </source>
</evidence>
<comment type="subcellular location">
    <subcellularLocation>
        <location evidence="1">Membrane</location>
        <topology evidence="1">Multi-pass membrane protein</topology>
    </subcellularLocation>
</comment>
<accession>A0ABW8GLT5</accession>
<name>A0ABW8GLT5_9PROT</name>
<feature type="transmembrane region" description="Helical" evidence="6">
    <location>
        <begin position="43"/>
        <end position="68"/>
    </location>
</feature>
<feature type="transmembrane region" description="Helical" evidence="6">
    <location>
        <begin position="359"/>
        <end position="379"/>
    </location>
</feature>
<dbReference type="PRINTS" id="PR00173">
    <property type="entry name" value="EDTRNSPORT"/>
</dbReference>
<dbReference type="PANTHER" id="PTHR11958">
    <property type="entry name" value="SODIUM/DICARBOXYLATE SYMPORTER-RELATED"/>
    <property type="match status" value="1"/>
</dbReference>
<feature type="transmembrane region" description="Helical" evidence="6">
    <location>
        <begin position="333"/>
        <end position="353"/>
    </location>
</feature>
<comment type="caution">
    <text evidence="7">The sequence shown here is derived from an EMBL/GenBank/DDBJ whole genome shotgun (WGS) entry which is preliminary data.</text>
</comment>
<evidence type="ECO:0000256" key="2">
    <source>
        <dbReference type="ARBA" id="ARBA00022448"/>
    </source>
</evidence>
<feature type="transmembrane region" description="Helical" evidence="6">
    <location>
        <begin position="227"/>
        <end position="250"/>
    </location>
</feature>
<dbReference type="InterPro" id="IPR050746">
    <property type="entry name" value="DAACS"/>
</dbReference>
<dbReference type="PANTHER" id="PTHR11958:SF63">
    <property type="entry name" value="AMINO ACID TRANSPORTER"/>
    <property type="match status" value="1"/>
</dbReference>
<dbReference type="InterPro" id="IPR036458">
    <property type="entry name" value="Na:dicarbo_symporter_sf"/>
</dbReference>
<feature type="transmembrane region" description="Helical" evidence="6">
    <location>
        <begin position="155"/>
        <end position="174"/>
    </location>
</feature>
<protein>
    <submittedName>
        <fullName evidence="7">Dicarboxylate/amino acid:cation symporter</fullName>
    </submittedName>
</protein>
<evidence type="ECO:0000313" key="7">
    <source>
        <dbReference type="EMBL" id="MFJ5446323.1"/>
    </source>
</evidence>
<dbReference type="EMBL" id="JBIWXY010000001">
    <property type="protein sequence ID" value="MFJ5446323.1"/>
    <property type="molecule type" value="Genomic_DNA"/>
</dbReference>
<dbReference type="Gene3D" id="1.10.3860.10">
    <property type="entry name" value="Sodium:dicarboxylate symporter"/>
    <property type="match status" value="1"/>
</dbReference>
<evidence type="ECO:0000256" key="3">
    <source>
        <dbReference type="ARBA" id="ARBA00022692"/>
    </source>
</evidence>
<dbReference type="Pfam" id="PF00375">
    <property type="entry name" value="SDF"/>
    <property type="match status" value="1"/>
</dbReference>
<dbReference type="RefSeq" id="WP_400881510.1">
    <property type="nucleotide sequence ID" value="NZ_JBIWXY010000001.1"/>
</dbReference>
<keyword evidence="2" id="KW-0813">Transport</keyword>
<proteinExistence type="predicted"/>
<reference evidence="7 8" key="1">
    <citation type="submission" date="2024-11" db="EMBL/GenBank/DDBJ databases">
        <authorList>
            <person name="Kaparullina E.N."/>
            <person name="Delegan Y.A."/>
            <person name="Doronina N.V."/>
        </authorList>
    </citation>
    <scope>NUCLEOTIDE SEQUENCE [LARGE SCALE GENOMIC DNA]</scope>
    <source>
        <strain evidence="7 8">7sh_L</strain>
    </source>
</reference>
<evidence type="ECO:0000256" key="1">
    <source>
        <dbReference type="ARBA" id="ARBA00004141"/>
    </source>
</evidence>
<dbReference type="InterPro" id="IPR001991">
    <property type="entry name" value="Na-dicarboxylate_symporter"/>
</dbReference>
<evidence type="ECO:0000256" key="5">
    <source>
        <dbReference type="ARBA" id="ARBA00023136"/>
    </source>
</evidence>
<keyword evidence="8" id="KW-1185">Reference proteome</keyword>
<feature type="transmembrane region" description="Helical" evidence="6">
    <location>
        <begin position="186"/>
        <end position="207"/>
    </location>
</feature>
<gene>
    <name evidence="7" type="ORF">ACIKP9_08800</name>
</gene>
<sequence>MKLPSLNTQILLGALLGVGLGFLLASLDAGSTAQETGLYISTMAGGVFIGLLKMVLVPLLFTSIVVGVASLQAHQQMHRVWISTLVFFSISMAIAVALGLVATNIFKPGAGMHLSMFADAMENFHSEKLTVGEFFSKFLLGLFQNPFAALAQSNVLAVVIFALIVGIAMVIGGERYRHLLNIMQEAFDLVMMVVGWVMRLAPIGIMALLTKLVATQDASLFASMGEFMLLVVGITLVHGVIILPGILYLVTRVTPWRFWKGARDALVTAFATSSSSATMPVTMRCTEQQLGVKRDIAGFVVPLGATINMDGTALYEASAALFIANLAGVELNLVQQLIVFFMAMLASLGAPGIPSAGMVTMVMVLQSVGLPAEAIAILLPIDRLLDTIRTTVNVEGDMVGSLIVQEIVSTSDHKPVAGG</sequence>
<keyword evidence="5 6" id="KW-0472">Membrane</keyword>
<keyword evidence="4 6" id="KW-1133">Transmembrane helix</keyword>
<keyword evidence="3 6" id="KW-0812">Transmembrane</keyword>